<evidence type="ECO:0000256" key="7">
    <source>
        <dbReference type="ARBA" id="ARBA00023136"/>
    </source>
</evidence>
<feature type="transmembrane region" description="Helical" evidence="8">
    <location>
        <begin position="303"/>
        <end position="322"/>
    </location>
</feature>
<feature type="transmembrane region" description="Helical" evidence="8">
    <location>
        <begin position="21"/>
        <end position="42"/>
    </location>
</feature>
<dbReference type="AlphaFoldDB" id="A0AA42BV58"/>
<dbReference type="Gene3D" id="3.40.1710.10">
    <property type="entry name" value="abc type-2 transporter like domain"/>
    <property type="match status" value="1"/>
</dbReference>
<sequence>MRQSMAICFWELKRLLRNRRSYVLMFGMPLLFTLLFGGLLGGSSTSKVKLLLVDEDGTVLSKSYTDQLRDNEIMELQTVTYGEAKQQVENKKASGFIVVPKGFQEAMLAGKGIEVSLKRSPDFTSNAAVKQLMSDAIHRIGTEVKASVAWSQYSAQSWEGMYGKLEKETAKPVSIQKETVSRKDAARMNPTAERASGFSIMFVMIVMMSATGAILDARRTGVWYRLLSTPASKAQILGGYLLSFFLLGWLQFGTLMLLTHWLFDVQWGNAGGLFVLVSAMLLAIVGLALLVAGVVKTVEQQSALGNMLVVSTCMIGGVYWPLEIEPKLMQRIADFVPQTWAMRGFTELTAKGGSVMDMGLYAGILLAFAAVFFAVGLTRIRYK</sequence>
<dbReference type="InterPro" id="IPR051449">
    <property type="entry name" value="ABC-2_transporter_component"/>
</dbReference>
<keyword evidence="4" id="KW-1003">Cell membrane</keyword>
<keyword evidence="5 8" id="KW-0812">Transmembrane</keyword>
<dbReference type="GO" id="GO:0005886">
    <property type="term" value="C:plasma membrane"/>
    <property type="evidence" value="ECO:0007669"/>
    <property type="project" value="UniProtKB-SubCell"/>
</dbReference>
<protein>
    <submittedName>
        <fullName evidence="10">ABC transporter permease</fullName>
    </submittedName>
</protein>
<feature type="transmembrane region" description="Helical" evidence="8">
    <location>
        <begin position="236"/>
        <end position="258"/>
    </location>
</feature>
<keyword evidence="7 8" id="KW-0472">Membrane</keyword>
<feature type="transmembrane region" description="Helical" evidence="8">
    <location>
        <begin position="195"/>
        <end position="215"/>
    </location>
</feature>
<dbReference type="Pfam" id="PF12698">
    <property type="entry name" value="ABC2_membrane_3"/>
    <property type="match status" value="1"/>
</dbReference>
<dbReference type="RefSeq" id="WP_254761190.1">
    <property type="nucleotide sequence ID" value="NZ_JANCLT010000022.1"/>
</dbReference>
<dbReference type="InterPro" id="IPR047817">
    <property type="entry name" value="ABC2_TM_bact-type"/>
</dbReference>
<dbReference type="GO" id="GO:0140359">
    <property type="term" value="F:ABC-type transporter activity"/>
    <property type="evidence" value="ECO:0007669"/>
    <property type="project" value="InterPro"/>
</dbReference>
<evidence type="ECO:0000256" key="8">
    <source>
        <dbReference type="SAM" id="Phobius"/>
    </source>
</evidence>
<feature type="transmembrane region" description="Helical" evidence="8">
    <location>
        <begin position="358"/>
        <end position="377"/>
    </location>
</feature>
<dbReference type="Proteomes" id="UP001156102">
    <property type="component" value="Unassembled WGS sequence"/>
</dbReference>
<reference evidence="10" key="1">
    <citation type="submission" date="2022-07" db="EMBL/GenBank/DDBJ databases">
        <authorList>
            <person name="Li W.-J."/>
            <person name="Deng Q.-Q."/>
        </authorList>
    </citation>
    <scope>NUCLEOTIDE SEQUENCE</scope>
    <source>
        <strain evidence="10">SYSU M60031</strain>
    </source>
</reference>
<accession>A0AA42BV58</accession>
<feature type="transmembrane region" description="Helical" evidence="8">
    <location>
        <begin position="270"/>
        <end position="291"/>
    </location>
</feature>
<evidence type="ECO:0000256" key="5">
    <source>
        <dbReference type="ARBA" id="ARBA00022692"/>
    </source>
</evidence>
<dbReference type="EMBL" id="JANCLT010000022">
    <property type="protein sequence ID" value="MCP8971263.1"/>
    <property type="molecule type" value="Genomic_DNA"/>
</dbReference>
<evidence type="ECO:0000256" key="4">
    <source>
        <dbReference type="ARBA" id="ARBA00022475"/>
    </source>
</evidence>
<dbReference type="PROSITE" id="PS51012">
    <property type="entry name" value="ABC_TM2"/>
    <property type="match status" value="1"/>
</dbReference>
<proteinExistence type="inferred from homology"/>
<evidence type="ECO:0000256" key="2">
    <source>
        <dbReference type="ARBA" id="ARBA00007783"/>
    </source>
</evidence>
<dbReference type="PANTHER" id="PTHR30294:SF45">
    <property type="entry name" value="LINEARMYCIN RESISTANCE PERMEASE PROTEIN LNRN"/>
    <property type="match status" value="1"/>
</dbReference>
<keyword evidence="11" id="KW-1185">Reference proteome</keyword>
<dbReference type="PANTHER" id="PTHR30294">
    <property type="entry name" value="MEMBRANE COMPONENT OF ABC TRANSPORTER YHHJ-RELATED"/>
    <property type="match status" value="1"/>
</dbReference>
<evidence type="ECO:0000313" key="11">
    <source>
        <dbReference type="Proteomes" id="UP001156102"/>
    </source>
</evidence>
<keyword evidence="6 8" id="KW-1133">Transmembrane helix</keyword>
<evidence type="ECO:0000256" key="6">
    <source>
        <dbReference type="ARBA" id="ARBA00022989"/>
    </source>
</evidence>
<evidence type="ECO:0000256" key="1">
    <source>
        <dbReference type="ARBA" id="ARBA00004651"/>
    </source>
</evidence>
<name>A0AA42BV58_9BACI</name>
<comment type="similarity">
    <text evidence="2">Belongs to the ABC-2 integral membrane protein family.</text>
</comment>
<organism evidence="10 11">
    <name type="scientific">Ectobacillus ponti</name>
    <dbReference type="NCBI Taxonomy" id="2961894"/>
    <lineage>
        <taxon>Bacteria</taxon>
        <taxon>Bacillati</taxon>
        <taxon>Bacillota</taxon>
        <taxon>Bacilli</taxon>
        <taxon>Bacillales</taxon>
        <taxon>Bacillaceae</taxon>
        <taxon>Ectobacillus</taxon>
    </lineage>
</organism>
<evidence type="ECO:0000259" key="9">
    <source>
        <dbReference type="PROSITE" id="PS51012"/>
    </source>
</evidence>
<evidence type="ECO:0000313" key="10">
    <source>
        <dbReference type="EMBL" id="MCP8971263.1"/>
    </source>
</evidence>
<comment type="subcellular location">
    <subcellularLocation>
        <location evidence="1">Cell membrane</location>
        <topology evidence="1">Multi-pass membrane protein</topology>
    </subcellularLocation>
</comment>
<keyword evidence="3" id="KW-0813">Transport</keyword>
<comment type="caution">
    <text evidence="10">The sequence shown here is derived from an EMBL/GenBank/DDBJ whole genome shotgun (WGS) entry which is preliminary data.</text>
</comment>
<feature type="domain" description="ABC transmembrane type-2" evidence="9">
    <location>
        <begin position="146"/>
        <end position="383"/>
    </location>
</feature>
<gene>
    <name evidence="10" type="ORF">NK662_22345</name>
</gene>
<evidence type="ECO:0000256" key="3">
    <source>
        <dbReference type="ARBA" id="ARBA00022448"/>
    </source>
</evidence>
<dbReference type="InterPro" id="IPR013525">
    <property type="entry name" value="ABC2_TM"/>
</dbReference>